<feature type="transmembrane region" description="Helical" evidence="1">
    <location>
        <begin position="196"/>
        <end position="215"/>
    </location>
</feature>
<evidence type="ECO:0000256" key="1">
    <source>
        <dbReference type="SAM" id="Phobius"/>
    </source>
</evidence>
<sequence>MSAGPLNPTQTGRLLWVSFAVLYFMYLSPVFVAFFVELSSEFKAVKPLASVTGLHVPMAYWLATIVALYILLRLLGKFVPIKMHKKSLAKHKEDILQMLYFGTAQAVISGAAARVASGQVNYMTGLSFLPLLSVFTLYYTLLFEVVRDCKFTLSSDLVSNLPALITFIVSFAVIVGVVISHLLQAWAQPSDFREPYFWWSGITVFIHAVLFLPGFPGIRDRSYLHLHHWYWPLPLAHFAVFPTDISLIAQALFTGIHIHGIACFGAETLFYDDLLRARRPSLFEWTMKPDFSLEVETSVNMSKEKRR</sequence>
<protein>
    <submittedName>
        <fullName evidence="2">Uncharacterized protein</fullName>
    </submittedName>
</protein>
<accession>A0A7S1HXF0</accession>
<reference evidence="2" key="1">
    <citation type="submission" date="2021-01" db="EMBL/GenBank/DDBJ databases">
        <authorList>
            <person name="Corre E."/>
            <person name="Pelletier E."/>
            <person name="Niang G."/>
            <person name="Scheremetjew M."/>
            <person name="Finn R."/>
            <person name="Kale V."/>
            <person name="Holt S."/>
            <person name="Cochrane G."/>
            <person name="Meng A."/>
            <person name="Brown T."/>
            <person name="Cohen L."/>
        </authorList>
    </citation>
    <scope>NUCLEOTIDE SEQUENCE</scope>
    <source>
        <strain evidence="2">NIES-381</strain>
    </source>
</reference>
<feature type="transmembrane region" description="Helical" evidence="1">
    <location>
        <begin position="14"/>
        <end position="38"/>
    </location>
</feature>
<feature type="transmembrane region" description="Helical" evidence="1">
    <location>
        <begin position="58"/>
        <end position="75"/>
    </location>
</feature>
<organism evidence="2">
    <name type="scientific">Eutreptiella gymnastica</name>
    <dbReference type="NCBI Taxonomy" id="73025"/>
    <lineage>
        <taxon>Eukaryota</taxon>
        <taxon>Discoba</taxon>
        <taxon>Euglenozoa</taxon>
        <taxon>Euglenida</taxon>
        <taxon>Spirocuta</taxon>
        <taxon>Euglenophyceae</taxon>
        <taxon>Eutreptiales</taxon>
        <taxon>Eutreptiaceae</taxon>
        <taxon>Eutreptiella</taxon>
    </lineage>
</organism>
<keyword evidence="1" id="KW-0472">Membrane</keyword>
<feature type="transmembrane region" description="Helical" evidence="1">
    <location>
        <begin position="163"/>
        <end position="184"/>
    </location>
</feature>
<dbReference type="EMBL" id="HBGA01014019">
    <property type="protein sequence ID" value="CAD8994343.1"/>
    <property type="molecule type" value="Transcribed_RNA"/>
</dbReference>
<evidence type="ECO:0000313" key="2">
    <source>
        <dbReference type="EMBL" id="CAD8994343.1"/>
    </source>
</evidence>
<name>A0A7S1HXF0_9EUGL</name>
<dbReference type="AlphaFoldDB" id="A0A7S1HXF0"/>
<keyword evidence="1" id="KW-0812">Transmembrane</keyword>
<keyword evidence="1" id="KW-1133">Transmembrane helix</keyword>
<proteinExistence type="predicted"/>
<feature type="transmembrane region" description="Helical" evidence="1">
    <location>
        <begin position="122"/>
        <end position="142"/>
    </location>
</feature>
<gene>
    <name evidence="2" type="ORF">EGYM00392_LOCUS5398</name>
</gene>